<dbReference type="FunFam" id="3.30.40.10:FF:000078">
    <property type="entry name" value="E3 ubiquitin-protein ligase MYCBP2 isoform X1"/>
    <property type="match status" value="1"/>
</dbReference>
<name>A0AAV0W0K8_9HEMI</name>
<dbReference type="CDD" id="cd16463">
    <property type="entry name" value="RING-H2_PHR"/>
    <property type="match status" value="1"/>
</dbReference>
<evidence type="ECO:0000256" key="2">
    <source>
        <dbReference type="ARBA" id="ARBA00004489"/>
    </source>
</evidence>
<evidence type="ECO:0000256" key="6">
    <source>
        <dbReference type="ARBA" id="ARBA00022679"/>
    </source>
</evidence>
<keyword evidence="8" id="KW-0677">Repeat</keyword>
<keyword evidence="7" id="KW-0479">Metal-binding</keyword>
<feature type="region of interest" description="Disordered" evidence="14">
    <location>
        <begin position="216"/>
        <end position="252"/>
    </location>
</feature>
<evidence type="ECO:0000256" key="7">
    <source>
        <dbReference type="ARBA" id="ARBA00022723"/>
    </source>
</evidence>
<evidence type="ECO:0000256" key="11">
    <source>
        <dbReference type="ARBA" id="ARBA00022833"/>
    </source>
</evidence>
<dbReference type="GO" id="GO:0005634">
    <property type="term" value="C:nucleus"/>
    <property type="evidence" value="ECO:0007669"/>
    <property type="project" value="TreeGrafter"/>
</dbReference>
<feature type="region of interest" description="Disordered" evidence="14">
    <location>
        <begin position="423"/>
        <end position="456"/>
    </location>
</feature>
<keyword evidence="11" id="KW-0862">Zinc</keyword>
<comment type="similarity">
    <text evidence="4">Belongs to the RING-Cys relay (RCR) family.</text>
</comment>
<dbReference type="PANTHER" id="PTHR45943:SF1">
    <property type="entry name" value="E3 UBIQUITIN-PROTEIN LIGASE MYCBP2"/>
    <property type="match status" value="1"/>
</dbReference>
<dbReference type="PROSITE" id="PS50089">
    <property type="entry name" value="ZF_RING_2"/>
    <property type="match status" value="1"/>
</dbReference>
<feature type="region of interest" description="Disordered" evidence="14">
    <location>
        <begin position="145"/>
        <end position="181"/>
    </location>
</feature>
<comment type="caution">
    <text evidence="17">The sequence shown here is derived from an EMBL/GenBank/DDBJ whole genome shotgun (WGS) entry which is preliminary data.</text>
</comment>
<keyword evidence="6" id="KW-0808">Transferase</keyword>
<dbReference type="GO" id="GO:0007411">
    <property type="term" value="P:axon guidance"/>
    <property type="evidence" value="ECO:0007669"/>
    <property type="project" value="TreeGrafter"/>
</dbReference>
<dbReference type="GO" id="GO:0005886">
    <property type="term" value="C:plasma membrane"/>
    <property type="evidence" value="ECO:0007669"/>
    <property type="project" value="TreeGrafter"/>
</dbReference>
<feature type="compositionally biased region" description="Basic and acidic residues" evidence="14">
    <location>
        <begin position="442"/>
        <end position="456"/>
    </location>
</feature>
<sequence length="1884" mass="207644">MERQDMQCFVQRIDNEVRDPKVTNRSNNANTQPPRFNTSSYVIEQLDMMDDNDIKIEKLEKQYSPKRKKDAKAIEGLNANPLPIPYHRPVGQDSRLSNGNMVMMPPSSPRKTAGNKYAAAEKAKQQPYKIACKVDVTGSRRTAYNHSLSASSDTTAPPTTSSSSVDTHMTTSLSTSVESSADQPECLTKVEICPGVAQAATQTTPENERVSFVPNSKIKHKLTLKNRSNSKNGLKTDPVSSPESKDQPDITLQEPKQTVKMALSPSMAESLRAVFAAFLWHEGIVHDAMTCASFLKFYPSLPKNGAVVTKRMTERNKDRGPQRHSVEVTTGAGGYRHIRPNEVNRPKPGMALPAEGAITEESMTSSGNSELADSHHAQPEPSGGGGECRTTVNFLPPALNCMVRLWDQIASDMLQIITSVGVVRKSSPRRTEESSCENGENDGDRSSVDPTTHAHNERIFRRLMPNYQAKEPMSCELCGDTFAVPVSYHMLTTHPGCGHSSGGRGYTSNGTYKTGWSGACGEGGIAWYLLCESCRGGYMKRAKPPAAASGSAASAPRSRKTGARQTPITYPAANDDDDGHDFSDSDDEGDDDRNGWNPNPLQPKQLQGINFNDELVDSLHVTFKENAMFLLDLASTSGGRSTGDEPTSTSGPWAVGEFKCLGSLENPAACKELLHSDTCNDALLQQLQDCDSAGISSSGQDVVDGTVMRSFHRSVSMDIEKSPLRRQDMINRRKRINSAIDPDNGLSLVCMPSAALQALVPSVDNTTMVGCSADGIISNNENVSEINVFNRPSMAFIVEAHNLADLKWAMKQAVRKAACRSYALQALNWLLHEVSRASCLHDLLWWFVIALSAEVRTVDGTNDSTDPRCRHPLSDLYLAGESVNPLPQVFYQFLQTVSDLMLYLPPGSALQMMAVRCWDINFTPSDHMFLHRSKVFSNISKILSHSEDYQDICEDTQPGVSLTDNFVVSSLKDITENTEITATSRPAMVPNLIDRTTETFWESSEDDKNKFKTITIQCNHASENPKALYVHFDNCRDLNNKISTVVFSSGQTIEQLNKIQTIDVDTRFSGWLGVYIHDESHKVLCVETRGADTSVRVRQIKVLGTVSGESLSHGRQYSYSTIQHRQCENETLKVFRSITFQVFGKLIQGKVTSMDSSVEESKDLKEHMVGILFSQSKLTHLQKQVCTHIVDAIQKEAILMREEWEKSVCKYDTTSNNGTATPTDSYCFEMLSMVSALSGSNVGRSYLANQYDLLSNLLSLLHTGSARVQRQVTLLLKRVLPEVSPSALASLTGSRLPSTGFSIASPPSKTYQVGLLDSFLSIIAKALILQVKVKGANGSKVVNSLKLHDVDLDEDDSLWYLKGFSHRKLADDIIQILWDLSNGKLGGNKNWIDTTRAVIAENILKLTRISKEHRTMVSCIKNPVLWLALASHCVLHPEHAERLSSGQWFKPEDSKPVPPRPLCTNHDDGETAASIQCLTCGNLCVDCDRILHLHRKTKHHQRQVCKEEEEAIRVDLHEGCGRTKLFWLLALADKATLQALVEFRDTTSGSSDLSAPVARANVLQLARVGVCRYCGMVSNDGLLAIGNVCANDECQLHAQTGCQRILKCGHLCGGIKGETKCLPCLHGCASDENPSLKQDADDMCMICFTDALSAAPSIQLICGHVFHYQCCKRVLINKWAGPRITFGFQQCPICKTQIEHACLAEVLDPIRELMADVKRKALMRLEYEGDCTMKSDHAAVYAMEKYAYYVCFKCTKAYYGGEARCELDVGGTDYDPSELVCGGCSDVARAQMCPKHGTDLLEYKCRYCCSVAVFFCFGTTHFCNACHDDFQRVTNLLPQELPPCPAGPRATALNVDECPLHVKHPPTGEEFALGCGVCRNAHTF</sequence>
<evidence type="ECO:0000256" key="1">
    <source>
        <dbReference type="ARBA" id="ARBA00000333"/>
    </source>
</evidence>
<evidence type="ECO:0000256" key="5">
    <source>
        <dbReference type="ARBA" id="ARBA00012249"/>
    </source>
</evidence>
<dbReference type="SMART" id="SM00184">
    <property type="entry name" value="RING"/>
    <property type="match status" value="1"/>
</dbReference>
<evidence type="ECO:0000256" key="3">
    <source>
        <dbReference type="ARBA" id="ARBA00004906"/>
    </source>
</evidence>
<feature type="domain" description="DOC" evidence="16">
    <location>
        <begin position="950"/>
        <end position="1129"/>
    </location>
</feature>
<accession>A0AAV0W0K8</accession>
<feature type="region of interest" description="Disordered" evidence="14">
    <location>
        <begin position="361"/>
        <end position="389"/>
    </location>
</feature>
<dbReference type="EC" id="2.3.2.33" evidence="5"/>
<evidence type="ECO:0000256" key="12">
    <source>
        <dbReference type="ARBA" id="ARBA00023273"/>
    </source>
</evidence>
<feature type="compositionally biased region" description="Acidic residues" evidence="14">
    <location>
        <begin position="574"/>
        <end position="591"/>
    </location>
</feature>
<feature type="compositionally biased region" description="Polar residues" evidence="14">
    <location>
        <begin position="596"/>
        <end position="606"/>
    </location>
</feature>
<dbReference type="InterPro" id="IPR001841">
    <property type="entry name" value="Znf_RING"/>
</dbReference>
<evidence type="ECO:0000256" key="9">
    <source>
        <dbReference type="ARBA" id="ARBA00022771"/>
    </source>
</evidence>
<keyword evidence="18" id="KW-1185">Reference proteome</keyword>
<reference evidence="17 18" key="1">
    <citation type="submission" date="2023-01" db="EMBL/GenBank/DDBJ databases">
        <authorList>
            <person name="Whitehead M."/>
        </authorList>
    </citation>
    <scope>NUCLEOTIDE SEQUENCE [LARGE SCALE GENOMIC DNA]</scope>
</reference>
<evidence type="ECO:0000256" key="14">
    <source>
        <dbReference type="SAM" id="MobiDB-lite"/>
    </source>
</evidence>
<evidence type="ECO:0000256" key="10">
    <source>
        <dbReference type="ARBA" id="ARBA00022786"/>
    </source>
</evidence>
<dbReference type="PROSITE" id="PS51284">
    <property type="entry name" value="DOC"/>
    <property type="match status" value="1"/>
</dbReference>
<dbReference type="InterPro" id="IPR013083">
    <property type="entry name" value="Znf_RING/FYVE/PHD"/>
</dbReference>
<dbReference type="GO" id="GO:0008582">
    <property type="term" value="P:regulation of synaptic assembly at neuromuscular junction"/>
    <property type="evidence" value="ECO:0007669"/>
    <property type="project" value="TreeGrafter"/>
</dbReference>
<dbReference type="GO" id="GO:0061630">
    <property type="term" value="F:ubiquitin protein ligase activity"/>
    <property type="evidence" value="ECO:0007669"/>
    <property type="project" value="UniProtKB-EC"/>
</dbReference>
<dbReference type="GO" id="GO:0008270">
    <property type="term" value="F:zinc ion binding"/>
    <property type="evidence" value="ECO:0007669"/>
    <property type="project" value="UniProtKB-KW"/>
</dbReference>
<evidence type="ECO:0000256" key="13">
    <source>
        <dbReference type="PROSITE-ProRule" id="PRU00175"/>
    </source>
</evidence>
<comment type="subcellular location">
    <subcellularLocation>
        <location evidence="2">Cell projection</location>
        <location evidence="2">Axon</location>
    </subcellularLocation>
</comment>
<feature type="compositionally biased region" description="Polar residues" evidence="14">
    <location>
        <begin position="225"/>
        <end position="242"/>
    </location>
</feature>
<evidence type="ECO:0000313" key="17">
    <source>
        <dbReference type="EMBL" id="CAI6347581.1"/>
    </source>
</evidence>
<keyword evidence="12" id="KW-0966">Cell projection</keyword>
<feature type="region of interest" description="Disordered" evidence="14">
    <location>
        <begin position="542"/>
        <end position="606"/>
    </location>
</feature>
<dbReference type="SMART" id="SM01337">
    <property type="entry name" value="APC10"/>
    <property type="match status" value="1"/>
</dbReference>
<dbReference type="GO" id="GO:0030424">
    <property type="term" value="C:axon"/>
    <property type="evidence" value="ECO:0007669"/>
    <property type="project" value="UniProtKB-SubCell"/>
</dbReference>
<evidence type="ECO:0000256" key="8">
    <source>
        <dbReference type="ARBA" id="ARBA00022737"/>
    </source>
</evidence>
<comment type="pathway">
    <text evidence="3">Protein modification; protein ubiquitination.</text>
</comment>
<evidence type="ECO:0000256" key="4">
    <source>
        <dbReference type="ARBA" id="ARBA00005415"/>
    </source>
</evidence>
<dbReference type="GO" id="GO:0099174">
    <property type="term" value="P:regulation of presynapse organization"/>
    <property type="evidence" value="ECO:0007669"/>
    <property type="project" value="UniProtKB-ARBA"/>
</dbReference>
<dbReference type="Gene3D" id="2.60.120.260">
    <property type="entry name" value="Galactose-binding domain-like"/>
    <property type="match status" value="1"/>
</dbReference>
<organism evidence="17 18">
    <name type="scientific">Macrosiphum euphorbiae</name>
    <name type="common">potato aphid</name>
    <dbReference type="NCBI Taxonomy" id="13131"/>
    <lineage>
        <taxon>Eukaryota</taxon>
        <taxon>Metazoa</taxon>
        <taxon>Ecdysozoa</taxon>
        <taxon>Arthropoda</taxon>
        <taxon>Hexapoda</taxon>
        <taxon>Insecta</taxon>
        <taxon>Pterygota</taxon>
        <taxon>Neoptera</taxon>
        <taxon>Paraneoptera</taxon>
        <taxon>Hemiptera</taxon>
        <taxon>Sternorrhyncha</taxon>
        <taxon>Aphidomorpha</taxon>
        <taxon>Aphidoidea</taxon>
        <taxon>Aphididae</taxon>
        <taxon>Macrosiphini</taxon>
        <taxon>Macrosiphum</taxon>
    </lineage>
</organism>
<dbReference type="EMBL" id="CARXXK010000001">
    <property type="protein sequence ID" value="CAI6347581.1"/>
    <property type="molecule type" value="Genomic_DNA"/>
</dbReference>
<keyword evidence="9 13" id="KW-0863">Zinc-finger</keyword>
<evidence type="ECO:0000259" key="16">
    <source>
        <dbReference type="PROSITE" id="PS51284"/>
    </source>
</evidence>
<dbReference type="CDD" id="cd19799">
    <property type="entry name" value="Bbox2_MYCBP2"/>
    <property type="match status" value="1"/>
</dbReference>
<dbReference type="SUPFAM" id="SSF57850">
    <property type="entry name" value="RING/U-box"/>
    <property type="match status" value="1"/>
</dbReference>
<feature type="compositionally biased region" description="Low complexity" evidence="14">
    <location>
        <begin position="544"/>
        <end position="556"/>
    </location>
</feature>
<feature type="compositionally biased region" description="Polar residues" evidence="14">
    <location>
        <begin position="168"/>
        <end position="181"/>
    </location>
</feature>
<feature type="compositionally biased region" description="Low complexity" evidence="14">
    <location>
        <begin position="147"/>
        <end position="167"/>
    </location>
</feature>
<evidence type="ECO:0000313" key="18">
    <source>
        <dbReference type="Proteomes" id="UP001160148"/>
    </source>
</evidence>
<dbReference type="InterPro" id="IPR004939">
    <property type="entry name" value="APC_su10/DOC_dom"/>
</dbReference>
<dbReference type="Proteomes" id="UP001160148">
    <property type="component" value="Unassembled WGS sequence"/>
</dbReference>
<feature type="compositionally biased region" description="Polar residues" evidence="14">
    <location>
        <begin position="361"/>
        <end position="371"/>
    </location>
</feature>
<proteinExistence type="inferred from homology"/>
<dbReference type="PANTHER" id="PTHR45943">
    <property type="entry name" value="E3 UBIQUITIN-PROTEIN LIGASE MYCBP2"/>
    <property type="match status" value="1"/>
</dbReference>
<dbReference type="Gene3D" id="3.30.40.10">
    <property type="entry name" value="Zinc/RING finger domain, C3HC4 (zinc finger)"/>
    <property type="match status" value="1"/>
</dbReference>
<dbReference type="InterPro" id="IPR008979">
    <property type="entry name" value="Galactose-bd-like_sf"/>
</dbReference>
<comment type="catalytic activity">
    <reaction evidence="1">
        <text>[E2 ubiquitin-conjugating enzyme]-S-ubiquitinyl-L-cysteine + [acceptor protein]-L-threonine = [E2 ubiquitin-conjugating enzyme]-L-cysteine + [acceptor protein]-3-O-ubiquitinyl-L-threonine.</text>
        <dbReference type="EC" id="2.3.2.33"/>
    </reaction>
</comment>
<keyword evidence="10" id="KW-0833">Ubl conjugation pathway</keyword>
<evidence type="ECO:0000259" key="15">
    <source>
        <dbReference type="PROSITE" id="PS50089"/>
    </source>
</evidence>
<dbReference type="SUPFAM" id="SSF49785">
    <property type="entry name" value="Galactose-binding domain-like"/>
    <property type="match status" value="1"/>
</dbReference>
<feature type="domain" description="RING-type" evidence="15">
    <location>
        <begin position="1644"/>
        <end position="1695"/>
    </location>
</feature>
<protein>
    <recommendedName>
        <fullName evidence="5">RCR-type E3 ubiquitin transferase</fullName>
        <ecNumber evidence="5">2.3.2.33</ecNumber>
    </recommendedName>
</protein>
<gene>
    <name evidence="17" type="ORF">MEUPH1_LOCUS4354</name>
</gene>